<dbReference type="PROSITE" id="PS51379">
    <property type="entry name" value="4FE4S_FER_2"/>
    <property type="match status" value="2"/>
</dbReference>
<dbReference type="EC" id="1.1.99.14" evidence="6"/>
<keyword evidence="6" id="KW-0813">Transport</keyword>
<evidence type="ECO:0000256" key="1">
    <source>
        <dbReference type="ARBA" id="ARBA00022485"/>
    </source>
</evidence>
<dbReference type="OrthoDB" id="9770306at2"/>
<protein>
    <recommendedName>
        <fullName evidence="6">Glycolate oxidase iron-sulfur subunit</fullName>
        <ecNumber evidence="6">1.1.99.14</ecNumber>
    </recommendedName>
</protein>
<keyword evidence="6" id="KW-0249">Electron transport</keyword>
<dbReference type="Pfam" id="PF02754">
    <property type="entry name" value="CCG"/>
    <property type="match status" value="2"/>
</dbReference>
<dbReference type="PROSITE" id="PS00198">
    <property type="entry name" value="4FE4S_FER_1"/>
    <property type="match status" value="1"/>
</dbReference>
<dbReference type="InterPro" id="IPR009051">
    <property type="entry name" value="Helical_ferredxn"/>
</dbReference>
<dbReference type="GO" id="GO:0019154">
    <property type="term" value="F:glycolate dehydrogenase activity"/>
    <property type="evidence" value="ECO:0007669"/>
    <property type="project" value="UniProtKB-EC"/>
</dbReference>
<dbReference type="AlphaFoldDB" id="A0A3D9VCQ7"/>
<keyword evidence="9" id="KW-1185">Reference proteome</keyword>
<dbReference type="GO" id="GO:0051539">
    <property type="term" value="F:4 iron, 4 sulfur cluster binding"/>
    <property type="evidence" value="ECO:0007669"/>
    <property type="project" value="UniProtKB-UniRule"/>
</dbReference>
<comment type="caution">
    <text evidence="8">The sequence shown here is derived from an EMBL/GenBank/DDBJ whole genome shotgun (WGS) entry which is preliminary data.</text>
</comment>
<dbReference type="Gene3D" id="1.10.1060.10">
    <property type="entry name" value="Alpha-helical ferredoxin"/>
    <property type="match status" value="1"/>
</dbReference>
<dbReference type="InterPro" id="IPR017900">
    <property type="entry name" value="4Fe4S_Fe_S_CS"/>
</dbReference>
<organism evidence="8 9">
    <name type="scientific">Thermasporomyces composti</name>
    <dbReference type="NCBI Taxonomy" id="696763"/>
    <lineage>
        <taxon>Bacteria</taxon>
        <taxon>Bacillati</taxon>
        <taxon>Actinomycetota</taxon>
        <taxon>Actinomycetes</taxon>
        <taxon>Propionibacteriales</taxon>
        <taxon>Nocardioidaceae</taxon>
        <taxon>Thermasporomyces</taxon>
    </lineage>
</organism>
<keyword evidence="4 6" id="KW-0408">Iron</keyword>
<dbReference type="InterPro" id="IPR017896">
    <property type="entry name" value="4Fe4S_Fe-S-bd"/>
</dbReference>
<sequence>MVVNNRSTAWGNFDEHQPPAPELIDDCVHCGFCLPTCPTYVLWGEEMDSPRGRIYLMDLVGHGAADFDQTLVRHFDTCLGCMACVTACPSGVRYDELLESMRFQIERHHTRPWRDRAFRRAIFELFPYPGRLRLAALGGWVYQRSGLARLVRASGLRGRLPARLRALESLVPPTRLRDLLTRPPTRVAAVGERRRTVALLTGCVQRVFFSEVNAATVRTLAAEGCEVLIPRGQGCCGALSTHVGRRREAVERARHTITTFEAFDVDTIVVNVAGCGSAMKEYGRLLADDPAWADRAATFAAKVRDVTEVLAELAPRAPRHPVRARVAYHDACHLGHAQRVRAEPRAVLRGIPGLEVVDVPETEVCCGSAGVFNLLEPEAAEALGRRKVDNIRSLAPDAVVTANPGCLLQIRRHLGEHANLPLLHPVELVDASIRGRGLPGGT</sequence>
<feature type="domain" description="4Fe-4S ferredoxin-type" evidence="7">
    <location>
        <begin position="19"/>
        <end position="47"/>
    </location>
</feature>
<dbReference type="PANTHER" id="PTHR32479">
    <property type="entry name" value="GLYCOLATE OXIDASE IRON-SULFUR SUBUNIT"/>
    <property type="match status" value="1"/>
</dbReference>
<dbReference type="SUPFAM" id="SSF54862">
    <property type="entry name" value="4Fe-4S ferredoxins"/>
    <property type="match status" value="1"/>
</dbReference>
<dbReference type="GO" id="GO:0046872">
    <property type="term" value="F:metal ion binding"/>
    <property type="evidence" value="ECO:0007669"/>
    <property type="project" value="UniProtKB-UniRule"/>
</dbReference>
<feature type="domain" description="4Fe-4S ferredoxin-type" evidence="7">
    <location>
        <begin position="69"/>
        <end position="97"/>
    </location>
</feature>
<evidence type="ECO:0000256" key="4">
    <source>
        <dbReference type="ARBA" id="ARBA00023004"/>
    </source>
</evidence>
<reference evidence="8 9" key="1">
    <citation type="submission" date="2018-08" db="EMBL/GenBank/DDBJ databases">
        <title>Sequencing the genomes of 1000 actinobacteria strains.</title>
        <authorList>
            <person name="Klenk H.-P."/>
        </authorList>
    </citation>
    <scope>NUCLEOTIDE SEQUENCE [LARGE SCALE GENOMIC DNA]</scope>
    <source>
        <strain evidence="8 9">DSM 22891</strain>
    </source>
</reference>
<dbReference type="InterPro" id="IPR004017">
    <property type="entry name" value="Cys_rich_dom"/>
</dbReference>
<comment type="cofactor">
    <cofactor evidence="6">
        <name>[4Fe-4S] cluster</name>
        <dbReference type="ChEBI" id="CHEBI:49883"/>
    </cofactor>
    <text evidence="6">Binds 2 [4Fe-4S] clusters.</text>
</comment>
<dbReference type="InterPro" id="IPR012257">
    <property type="entry name" value="Glc_ox_4Fe-4S"/>
</dbReference>
<keyword evidence="3" id="KW-0677">Repeat</keyword>
<comment type="catalytic activity">
    <reaction evidence="6">
        <text>glycolate + A = glyoxylate + AH2</text>
        <dbReference type="Rhea" id="RHEA:21264"/>
        <dbReference type="ChEBI" id="CHEBI:13193"/>
        <dbReference type="ChEBI" id="CHEBI:17499"/>
        <dbReference type="ChEBI" id="CHEBI:29805"/>
        <dbReference type="ChEBI" id="CHEBI:36655"/>
        <dbReference type="EC" id="1.1.99.14"/>
    </reaction>
</comment>
<proteinExistence type="predicted"/>
<evidence type="ECO:0000259" key="7">
    <source>
        <dbReference type="PROSITE" id="PS51379"/>
    </source>
</evidence>
<evidence type="ECO:0000256" key="3">
    <source>
        <dbReference type="ARBA" id="ARBA00022737"/>
    </source>
</evidence>
<evidence type="ECO:0000256" key="6">
    <source>
        <dbReference type="PIRNR" id="PIRNR000139"/>
    </source>
</evidence>
<comment type="catalytic activity">
    <reaction evidence="6">
        <text>(R)-lactate + A = pyruvate + AH2</text>
        <dbReference type="Rhea" id="RHEA:15089"/>
        <dbReference type="ChEBI" id="CHEBI:13193"/>
        <dbReference type="ChEBI" id="CHEBI:15361"/>
        <dbReference type="ChEBI" id="CHEBI:16004"/>
        <dbReference type="ChEBI" id="CHEBI:17499"/>
    </reaction>
</comment>
<gene>
    <name evidence="8" type="ORF">DFJ64_3411</name>
</gene>
<evidence type="ECO:0000256" key="5">
    <source>
        <dbReference type="ARBA" id="ARBA00023014"/>
    </source>
</evidence>
<evidence type="ECO:0000313" key="8">
    <source>
        <dbReference type="EMBL" id="REF37950.1"/>
    </source>
</evidence>
<dbReference type="RefSeq" id="WP_115851324.1">
    <property type="nucleotide sequence ID" value="NZ_QTUC01000001.1"/>
</dbReference>
<dbReference type="EMBL" id="QTUC01000001">
    <property type="protein sequence ID" value="REF37950.1"/>
    <property type="molecule type" value="Genomic_DNA"/>
</dbReference>
<dbReference type="Proteomes" id="UP000256485">
    <property type="component" value="Unassembled WGS sequence"/>
</dbReference>
<evidence type="ECO:0000256" key="2">
    <source>
        <dbReference type="ARBA" id="ARBA00022723"/>
    </source>
</evidence>
<name>A0A3D9VCQ7_THECX</name>
<evidence type="ECO:0000313" key="9">
    <source>
        <dbReference type="Proteomes" id="UP000256485"/>
    </source>
</evidence>
<dbReference type="Pfam" id="PF13183">
    <property type="entry name" value="Fer4_8"/>
    <property type="match status" value="1"/>
</dbReference>
<accession>A0A3D9VCQ7</accession>
<dbReference type="PIRSF" id="PIRSF000139">
    <property type="entry name" value="Glc_ox_4Fe-4S"/>
    <property type="match status" value="1"/>
</dbReference>
<dbReference type="PANTHER" id="PTHR32479:SF17">
    <property type="entry name" value="GLYCOLATE OXIDASE IRON-SULFUR SUBUNIT"/>
    <property type="match status" value="1"/>
</dbReference>
<keyword evidence="5 6" id="KW-0411">Iron-sulfur</keyword>
<comment type="function">
    <text evidence="6">Component of a complex that catalyzes the oxidation of glycolate to glyoxylate.</text>
</comment>
<keyword evidence="2 6" id="KW-0479">Metal-binding</keyword>
<keyword evidence="1 6" id="KW-0004">4Fe-4S</keyword>